<gene>
    <name evidence="7" type="ORF">CWD94_07670</name>
</gene>
<dbReference type="InterPro" id="IPR000715">
    <property type="entry name" value="Glycosyl_transferase_4"/>
</dbReference>
<keyword evidence="4 6" id="KW-1133">Transmembrane helix</keyword>
<dbReference type="GO" id="GO:0005886">
    <property type="term" value="C:plasma membrane"/>
    <property type="evidence" value="ECO:0007669"/>
    <property type="project" value="TreeGrafter"/>
</dbReference>
<comment type="caution">
    <text evidence="7">The sequence shown here is derived from an EMBL/GenBank/DDBJ whole genome shotgun (WGS) entry which is preliminary data.</text>
</comment>
<dbReference type="PANTHER" id="PTHR22926">
    <property type="entry name" value="PHOSPHO-N-ACETYLMURAMOYL-PENTAPEPTIDE-TRANSFERASE"/>
    <property type="match status" value="1"/>
</dbReference>
<dbReference type="GO" id="GO:0071555">
    <property type="term" value="P:cell wall organization"/>
    <property type="evidence" value="ECO:0007669"/>
    <property type="project" value="TreeGrafter"/>
</dbReference>
<protein>
    <submittedName>
        <fullName evidence="7">Phospho-N-acetylmuramoyl-pentapeptide-transferase</fullName>
    </submittedName>
</protein>
<keyword evidence="2 7" id="KW-0808">Transferase</keyword>
<keyword evidence="5 6" id="KW-0472">Membrane</keyword>
<feature type="transmembrane region" description="Helical" evidence="6">
    <location>
        <begin position="49"/>
        <end position="74"/>
    </location>
</feature>
<evidence type="ECO:0000313" key="8">
    <source>
        <dbReference type="Proteomes" id="UP000232101"/>
    </source>
</evidence>
<sequence>MKLATTLTILAIAFIVTVILAPICIPLLRRLKFGQSIREEGPQSHMKKAGTPTMGGIIFLLAIILTTVGVGSFLDLFTTQTVVL</sequence>
<evidence type="ECO:0000256" key="6">
    <source>
        <dbReference type="SAM" id="Phobius"/>
    </source>
</evidence>
<dbReference type="AlphaFoldDB" id="A0A2M9Q8A3"/>
<organism evidence="7 8">
    <name type="scientific">Lysinibacillus xylanilyticus</name>
    <dbReference type="NCBI Taxonomy" id="582475"/>
    <lineage>
        <taxon>Bacteria</taxon>
        <taxon>Bacillati</taxon>
        <taxon>Bacillota</taxon>
        <taxon>Bacilli</taxon>
        <taxon>Bacillales</taxon>
        <taxon>Bacillaceae</taxon>
        <taxon>Lysinibacillus</taxon>
    </lineage>
</organism>
<evidence type="ECO:0000256" key="5">
    <source>
        <dbReference type="ARBA" id="ARBA00023136"/>
    </source>
</evidence>
<dbReference type="PROSITE" id="PS01347">
    <property type="entry name" value="MRAY_1"/>
    <property type="match status" value="1"/>
</dbReference>
<dbReference type="GO" id="GO:0016780">
    <property type="term" value="F:phosphotransferase activity, for other substituted phosphate groups"/>
    <property type="evidence" value="ECO:0007669"/>
    <property type="project" value="InterPro"/>
</dbReference>
<reference evidence="7 8" key="1">
    <citation type="submission" date="2017-11" db="EMBL/GenBank/DDBJ databases">
        <title>Bacterial isolate from king chilli rhizosphere.</title>
        <authorList>
            <person name="Takhelmayum P."/>
            <person name="Sarangthem I."/>
        </authorList>
    </citation>
    <scope>NUCLEOTIDE SEQUENCE [LARGE SCALE GENOMIC DNA]</scope>
    <source>
        <strain evidence="8">t26</strain>
    </source>
</reference>
<dbReference type="InterPro" id="IPR018480">
    <property type="entry name" value="PNAcMuramoyl-5peptid_Trfase_CS"/>
</dbReference>
<dbReference type="Proteomes" id="UP000232101">
    <property type="component" value="Unassembled WGS sequence"/>
</dbReference>
<evidence type="ECO:0000313" key="7">
    <source>
        <dbReference type="EMBL" id="PJO44298.1"/>
    </source>
</evidence>
<accession>A0A2M9Q8A3</accession>
<dbReference type="EMBL" id="PHQY01000411">
    <property type="protein sequence ID" value="PJO44298.1"/>
    <property type="molecule type" value="Genomic_DNA"/>
</dbReference>
<proteinExistence type="predicted"/>
<dbReference type="PANTHER" id="PTHR22926:SF5">
    <property type="entry name" value="PHOSPHO-N-ACETYLMURAMOYL-PENTAPEPTIDE-TRANSFERASE HOMOLOG"/>
    <property type="match status" value="1"/>
</dbReference>
<keyword evidence="3 6" id="KW-0812">Transmembrane</keyword>
<feature type="transmembrane region" description="Helical" evidence="6">
    <location>
        <begin position="6"/>
        <end position="28"/>
    </location>
</feature>
<name>A0A2M9Q8A3_9BACI</name>
<feature type="non-terminal residue" evidence="7">
    <location>
        <position position="84"/>
    </location>
</feature>
<evidence type="ECO:0000256" key="3">
    <source>
        <dbReference type="ARBA" id="ARBA00022692"/>
    </source>
</evidence>
<evidence type="ECO:0000256" key="4">
    <source>
        <dbReference type="ARBA" id="ARBA00022989"/>
    </source>
</evidence>
<dbReference type="GO" id="GO:0044038">
    <property type="term" value="P:cell wall macromolecule biosynthetic process"/>
    <property type="evidence" value="ECO:0007669"/>
    <property type="project" value="TreeGrafter"/>
</dbReference>
<evidence type="ECO:0000256" key="2">
    <source>
        <dbReference type="ARBA" id="ARBA00022679"/>
    </source>
</evidence>
<dbReference type="Pfam" id="PF10555">
    <property type="entry name" value="MraY_sig1"/>
    <property type="match status" value="1"/>
</dbReference>
<evidence type="ECO:0000256" key="1">
    <source>
        <dbReference type="ARBA" id="ARBA00004141"/>
    </source>
</evidence>
<comment type="subcellular location">
    <subcellularLocation>
        <location evidence="1">Membrane</location>
        <topology evidence="1">Multi-pass membrane protein</topology>
    </subcellularLocation>
</comment>